<keyword evidence="4 15" id="KW-0285">Flavoprotein</keyword>
<dbReference type="GO" id="GO:0005524">
    <property type="term" value="F:ATP binding"/>
    <property type="evidence" value="ECO:0007669"/>
    <property type="project" value="UniProtKB-UniRule"/>
</dbReference>
<dbReference type="UniPathway" id="UPA00276">
    <property type="reaction ID" value="UER00406"/>
</dbReference>
<evidence type="ECO:0000313" key="18">
    <source>
        <dbReference type="Proteomes" id="UP000253941"/>
    </source>
</evidence>
<evidence type="ECO:0000256" key="14">
    <source>
        <dbReference type="ARBA" id="ARBA00049494"/>
    </source>
</evidence>
<dbReference type="UniPathway" id="UPA00277">
    <property type="reaction ID" value="UER00407"/>
</dbReference>
<dbReference type="SUPFAM" id="SSF52374">
    <property type="entry name" value="Nucleotidylyl transferase"/>
    <property type="match status" value="1"/>
</dbReference>
<evidence type="ECO:0000256" key="15">
    <source>
        <dbReference type="PIRNR" id="PIRNR004491"/>
    </source>
</evidence>
<dbReference type="Pfam" id="PF06574">
    <property type="entry name" value="FAD_syn"/>
    <property type="match status" value="1"/>
</dbReference>
<evidence type="ECO:0000256" key="12">
    <source>
        <dbReference type="ARBA" id="ARBA00023268"/>
    </source>
</evidence>
<comment type="pathway">
    <text evidence="3 15">Cofactor biosynthesis; FMN biosynthesis; FMN from riboflavin (ATP route): step 1/1.</text>
</comment>
<comment type="function">
    <text evidence="1">Catalyzes the phosphorylation of riboflavin to FMN followed by the adenylation of FMN to FAD.</text>
</comment>
<dbReference type="InterPro" id="IPR015865">
    <property type="entry name" value="Riboflavin_kinase_bac/euk"/>
</dbReference>
<keyword evidence="12" id="KW-0511">Multifunctional enzyme</keyword>
<dbReference type="CDD" id="cd02064">
    <property type="entry name" value="FAD_synthetase_N"/>
    <property type="match status" value="1"/>
</dbReference>
<evidence type="ECO:0000256" key="13">
    <source>
        <dbReference type="ARBA" id="ARBA00047880"/>
    </source>
</evidence>
<dbReference type="GO" id="GO:0008531">
    <property type="term" value="F:riboflavin kinase activity"/>
    <property type="evidence" value="ECO:0007669"/>
    <property type="project" value="UniProtKB-UniRule"/>
</dbReference>
<dbReference type="InterPro" id="IPR023468">
    <property type="entry name" value="Riboflavin_kinase"/>
</dbReference>
<evidence type="ECO:0000256" key="4">
    <source>
        <dbReference type="ARBA" id="ARBA00022630"/>
    </source>
</evidence>
<comment type="catalytic activity">
    <reaction evidence="14 15">
        <text>FMN + ATP + H(+) = FAD + diphosphate</text>
        <dbReference type="Rhea" id="RHEA:17237"/>
        <dbReference type="ChEBI" id="CHEBI:15378"/>
        <dbReference type="ChEBI" id="CHEBI:30616"/>
        <dbReference type="ChEBI" id="CHEBI:33019"/>
        <dbReference type="ChEBI" id="CHEBI:57692"/>
        <dbReference type="ChEBI" id="CHEBI:58210"/>
        <dbReference type="EC" id="2.7.7.2"/>
    </reaction>
</comment>
<gene>
    <name evidence="17" type="ORF">DRB17_17540</name>
</gene>
<comment type="pathway">
    <text evidence="2 15">Cofactor biosynthesis; FAD biosynthesis; FAD from FMN: step 1/1.</text>
</comment>
<dbReference type="GO" id="GO:0003919">
    <property type="term" value="F:FMN adenylyltransferase activity"/>
    <property type="evidence" value="ECO:0007669"/>
    <property type="project" value="UniProtKB-UniRule"/>
</dbReference>
<dbReference type="AlphaFoldDB" id="A0A369T7R7"/>
<evidence type="ECO:0000256" key="6">
    <source>
        <dbReference type="ARBA" id="ARBA00022679"/>
    </source>
</evidence>
<dbReference type="InterPro" id="IPR015864">
    <property type="entry name" value="FAD_synthase"/>
</dbReference>
<dbReference type="PANTHER" id="PTHR22749:SF6">
    <property type="entry name" value="RIBOFLAVIN KINASE"/>
    <property type="match status" value="1"/>
</dbReference>
<evidence type="ECO:0000313" key="17">
    <source>
        <dbReference type="EMBL" id="RDD60504.1"/>
    </source>
</evidence>
<evidence type="ECO:0000256" key="9">
    <source>
        <dbReference type="ARBA" id="ARBA00022777"/>
    </source>
</evidence>
<dbReference type="EC" id="2.7.7.2" evidence="15"/>
<evidence type="ECO:0000256" key="5">
    <source>
        <dbReference type="ARBA" id="ARBA00022643"/>
    </source>
</evidence>
<dbReference type="NCBIfam" id="TIGR00083">
    <property type="entry name" value="ribF"/>
    <property type="match status" value="1"/>
</dbReference>
<keyword evidence="5 15" id="KW-0288">FMN</keyword>
<dbReference type="EC" id="2.7.1.26" evidence="15"/>
<dbReference type="GO" id="GO:0009398">
    <property type="term" value="P:FMN biosynthetic process"/>
    <property type="evidence" value="ECO:0007669"/>
    <property type="project" value="UniProtKB-UniRule"/>
</dbReference>
<dbReference type="NCBIfam" id="NF004163">
    <property type="entry name" value="PRK05627.1-6"/>
    <property type="match status" value="1"/>
</dbReference>
<evidence type="ECO:0000259" key="16">
    <source>
        <dbReference type="SMART" id="SM00904"/>
    </source>
</evidence>
<dbReference type="Pfam" id="PF01687">
    <property type="entry name" value="Flavokinase"/>
    <property type="match status" value="1"/>
</dbReference>
<dbReference type="SUPFAM" id="SSF82114">
    <property type="entry name" value="Riboflavin kinase-like"/>
    <property type="match status" value="1"/>
</dbReference>
<dbReference type="Gene3D" id="2.40.30.30">
    <property type="entry name" value="Riboflavin kinase-like"/>
    <property type="match status" value="1"/>
</dbReference>
<evidence type="ECO:0000256" key="2">
    <source>
        <dbReference type="ARBA" id="ARBA00004726"/>
    </source>
</evidence>
<evidence type="ECO:0000256" key="3">
    <source>
        <dbReference type="ARBA" id="ARBA00005201"/>
    </source>
</evidence>
<comment type="catalytic activity">
    <reaction evidence="13 15">
        <text>riboflavin + ATP = FMN + ADP + H(+)</text>
        <dbReference type="Rhea" id="RHEA:14357"/>
        <dbReference type="ChEBI" id="CHEBI:15378"/>
        <dbReference type="ChEBI" id="CHEBI:30616"/>
        <dbReference type="ChEBI" id="CHEBI:57986"/>
        <dbReference type="ChEBI" id="CHEBI:58210"/>
        <dbReference type="ChEBI" id="CHEBI:456216"/>
        <dbReference type="EC" id="2.7.1.26"/>
    </reaction>
</comment>
<dbReference type="SMART" id="SM00904">
    <property type="entry name" value="Flavokinase"/>
    <property type="match status" value="1"/>
</dbReference>
<dbReference type="GO" id="GO:0009231">
    <property type="term" value="P:riboflavin biosynthetic process"/>
    <property type="evidence" value="ECO:0007669"/>
    <property type="project" value="InterPro"/>
</dbReference>
<evidence type="ECO:0000256" key="10">
    <source>
        <dbReference type="ARBA" id="ARBA00022827"/>
    </source>
</evidence>
<dbReference type="RefSeq" id="WP_114583532.1">
    <property type="nucleotide sequence ID" value="NZ_QPMH01000025.1"/>
</dbReference>
<organism evidence="17 18">
    <name type="scientific">Ferruginivarius sediminum</name>
    <dbReference type="NCBI Taxonomy" id="2661937"/>
    <lineage>
        <taxon>Bacteria</taxon>
        <taxon>Pseudomonadati</taxon>
        <taxon>Pseudomonadota</taxon>
        <taxon>Alphaproteobacteria</taxon>
        <taxon>Rhodospirillales</taxon>
        <taxon>Rhodospirillaceae</taxon>
        <taxon>Ferruginivarius</taxon>
    </lineage>
</organism>
<keyword evidence="8 15" id="KW-0547">Nucleotide-binding</keyword>
<keyword evidence="9 15" id="KW-0418">Kinase</keyword>
<dbReference type="Gene3D" id="3.40.50.620">
    <property type="entry name" value="HUPs"/>
    <property type="match status" value="1"/>
</dbReference>
<keyword evidence="11 15" id="KW-0067">ATP-binding</keyword>
<dbReference type="FunFam" id="3.40.50.620:FF:000021">
    <property type="entry name" value="Riboflavin biosynthesis protein"/>
    <property type="match status" value="1"/>
</dbReference>
<evidence type="ECO:0000256" key="8">
    <source>
        <dbReference type="ARBA" id="ARBA00022741"/>
    </source>
</evidence>
<sequence length="329" mass="36063">MAVFRHTHDLPDDARGSVVAIGNFDGVHRGHQAVLAHAGEQARRRGAVATVLTFEPHPRQVFQPDLAPFRLSSLRTRTRVMEGLGLEHLFVLHFDLSFARKTAEEFVEEILVRDLATCHVVVGEDFRFGHKRKGDIAFLREMGERHGFGVSALGPVADENGRIISSSCVRQLLREGQPREAARLLGRPWEVEGRVDHGAKLGRDIGFPTANVALADYLEPAHGIYAVRAGVDEGTATRWLDGVAYVGRRPTVAGEGVLLETYLFDVSPDLYGQHLRVRLFEFIRGDHTFDSLEALQARIAEDCAAARRVLAAEPRPEGPAGAGFAAGAT</sequence>
<comment type="caution">
    <text evidence="17">The sequence shown here is derived from an EMBL/GenBank/DDBJ whole genome shotgun (WGS) entry which is preliminary data.</text>
</comment>
<evidence type="ECO:0000256" key="11">
    <source>
        <dbReference type="ARBA" id="ARBA00022840"/>
    </source>
</evidence>
<dbReference type="Proteomes" id="UP000253941">
    <property type="component" value="Unassembled WGS sequence"/>
</dbReference>
<reference evidence="17 18" key="1">
    <citation type="submission" date="2018-07" db="EMBL/GenBank/DDBJ databases">
        <title>Venubactetium sediminum gen. nov., sp. nov., isolated from a marine solar saltern.</title>
        <authorList>
            <person name="Wang S."/>
        </authorList>
    </citation>
    <scope>NUCLEOTIDE SEQUENCE [LARGE SCALE GENOMIC DNA]</scope>
    <source>
        <strain evidence="17 18">WD2A32</strain>
    </source>
</reference>
<evidence type="ECO:0000256" key="7">
    <source>
        <dbReference type="ARBA" id="ARBA00022695"/>
    </source>
</evidence>
<keyword evidence="18" id="KW-1185">Reference proteome</keyword>
<comment type="similarity">
    <text evidence="15">Belongs to the ribF family.</text>
</comment>
<dbReference type="InterPro" id="IPR002606">
    <property type="entry name" value="Riboflavin_kinase_bac"/>
</dbReference>
<keyword evidence="6 15" id="KW-0808">Transferase</keyword>
<dbReference type="GO" id="GO:0006747">
    <property type="term" value="P:FAD biosynthetic process"/>
    <property type="evidence" value="ECO:0007669"/>
    <property type="project" value="UniProtKB-UniRule"/>
</dbReference>
<dbReference type="EMBL" id="QPMH01000025">
    <property type="protein sequence ID" value="RDD60504.1"/>
    <property type="molecule type" value="Genomic_DNA"/>
</dbReference>
<protein>
    <recommendedName>
        <fullName evidence="15">Riboflavin biosynthesis protein</fullName>
    </recommendedName>
    <domain>
        <recommendedName>
            <fullName evidence="15">Riboflavin kinase</fullName>
            <ecNumber evidence="15">2.7.1.26</ecNumber>
        </recommendedName>
        <alternativeName>
            <fullName evidence="15">Flavokinase</fullName>
        </alternativeName>
    </domain>
    <domain>
        <recommendedName>
            <fullName evidence="15">FMN adenylyltransferase</fullName>
            <ecNumber evidence="15">2.7.7.2</ecNumber>
        </recommendedName>
        <alternativeName>
            <fullName evidence="15">FAD pyrophosphorylase</fullName>
        </alternativeName>
        <alternativeName>
            <fullName evidence="15">FAD synthase</fullName>
        </alternativeName>
    </domain>
</protein>
<dbReference type="PANTHER" id="PTHR22749">
    <property type="entry name" value="RIBOFLAVIN KINASE/FMN ADENYLYLTRANSFERASE"/>
    <property type="match status" value="1"/>
</dbReference>
<name>A0A369T7R7_9PROT</name>
<dbReference type="NCBIfam" id="NF004160">
    <property type="entry name" value="PRK05627.1-3"/>
    <property type="match status" value="1"/>
</dbReference>
<dbReference type="PIRSF" id="PIRSF004491">
    <property type="entry name" value="FAD_Synth"/>
    <property type="match status" value="1"/>
</dbReference>
<keyword evidence="10 15" id="KW-0274">FAD</keyword>
<keyword evidence="7 15" id="KW-0548">Nucleotidyltransferase</keyword>
<proteinExistence type="inferred from homology"/>
<dbReference type="NCBIfam" id="NF004159">
    <property type="entry name" value="PRK05627.1-2"/>
    <property type="match status" value="1"/>
</dbReference>
<dbReference type="InterPro" id="IPR014729">
    <property type="entry name" value="Rossmann-like_a/b/a_fold"/>
</dbReference>
<feature type="domain" description="Riboflavin kinase" evidence="16">
    <location>
        <begin position="184"/>
        <end position="311"/>
    </location>
</feature>
<accession>A0A369T7R7</accession>
<evidence type="ECO:0000256" key="1">
    <source>
        <dbReference type="ARBA" id="ARBA00002121"/>
    </source>
</evidence>
<dbReference type="InterPro" id="IPR023465">
    <property type="entry name" value="Riboflavin_kinase_dom_sf"/>
</dbReference>